<evidence type="ECO:0000259" key="3">
    <source>
        <dbReference type="Pfam" id="PF13229"/>
    </source>
</evidence>
<feature type="signal peptide" evidence="2">
    <location>
        <begin position="1"/>
        <end position="35"/>
    </location>
</feature>
<dbReference type="InterPro" id="IPR011050">
    <property type="entry name" value="Pectin_lyase_fold/virulence"/>
</dbReference>
<organism evidence="4 5">
    <name type="scientific">Paenibacillus filicis</name>
    <dbReference type="NCBI Taxonomy" id="669464"/>
    <lineage>
        <taxon>Bacteria</taxon>
        <taxon>Bacillati</taxon>
        <taxon>Bacillota</taxon>
        <taxon>Bacilli</taxon>
        <taxon>Bacillales</taxon>
        <taxon>Paenibacillaceae</taxon>
        <taxon>Paenibacillus</taxon>
    </lineage>
</organism>
<keyword evidence="5" id="KW-1185">Reference proteome</keyword>
<evidence type="ECO:0000256" key="2">
    <source>
        <dbReference type="SAM" id="SignalP"/>
    </source>
</evidence>
<dbReference type="InterPro" id="IPR012334">
    <property type="entry name" value="Pectin_lyas_fold"/>
</dbReference>
<dbReference type="SMART" id="SM00710">
    <property type="entry name" value="PbH1"/>
    <property type="match status" value="6"/>
</dbReference>
<reference evidence="4 5" key="1">
    <citation type="submission" date="2024-04" db="EMBL/GenBank/DDBJ databases">
        <title>draft genome sequnece of Paenibacillus filicis.</title>
        <authorList>
            <person name="Kim D.-U."/>
        </authorList>
    </citation>
    <scope>NUCLEOTIDE SEQUENCE [LARGE SCALE GENOMIC DNA]</scope>
    <source>
        <strain evidence="4 5">KACC14197</strain>
    </source>
</reference>
<gene>
    <name evidence="4" type="ORF">WMW72_04515</name>
</gene>
<dbReference type="RefSeq" id="WP_341414229.1">
    <property type="nucleotide sequence ID" value="NZ_JBBPCC010000002.1"/>
</dbReference>
<protein>
    <submittedName>
        <fullName evidence="4">Right-handed parallel beta-helix repeat-containing protein</fullName>
    </submittedName>
</protein>
<evidence type="ECO:0000313" key="5">
    <source>
        <dbReference type="Proteomes" id="UP001469365"/>
    </source>
</evidence>
<dbReference type="InterPro" id="IPR039448">
    <property type="entry name" value="Beta_helix"/>
</dbReference>
<dbReference type="Gene3D" id="2.160.20.10">
    <property type="entry name" value="Single-stranded right-handed beta-helix, Pectin lyase-like"/>
    <property type="match status" value="1"/>
</dbReference>
<evidence type="ECO:0000256" key="1">
    <source>
        <dbReference type="SAM" id="MobiDB-lite"/>
    </source>
</evidence>
<feature type="region of interest" description="Disordered" evidence="1">
    <location>
        <begin position="309"/>
        <end position="332"/>
    </location>
</feature>
<dbReference type="EMBL" id="JBBPCC010000002">
    <property type="protein sequence ID" value="MEK8127171.1"/>
    <property type="molecule type" value="Genomic_DNA"/>
</dbReference>
<dbReference type="Pfam" id="PF13229">
    <property type="entry name" value="Beta_helix"/>
    <property type="match status" value="1"/>
</dbReference>
<feature type="compositionally biased region" description="Low complexity" evidence="1">
    <location>
        <begin position="309"/>
        <end position="319"/>
    </location>
</feature>
<keyword evidence="2" id="KW-0732">Signal</keyword>
<proteinExistence type="predicted"/>
<name>A0ABU9DFY1_9BACL</name>
<feature type="domain" description="Right handed beta helix" evidence="3">
    <location>
        <begin position="108"/>
        <end position="294"/>
    </location>
</feature>
<dbReference type="SUPFAM" id="SSF51126">
    <property type="entry name" value="Pectin lyase-like"/>
    <property type="match status" value="1"/>
</dbReference>
<dbReference type="InterPro" id="IPR006626">
    <property type="entry name" value="PbH1"/>
</dbReference>
<sequence>MIQWVREASGSKLRRSLVACGLAGAMLVAAIPASAATRTITCSNVTCLKNALSDAQPGDDIVLASGVTFNGKFVAAANGTSGNKIKLRSASAGNRATLDGGGTGSGYALHITGDNWEVKDLKVTNAQKGIMLDHSNNTVIDNAEVYNVGQEAVHFRDGSSNNTIKNSSIHDTGLVDPGFGEGVYVGSDKGKWGTYAKEANNNRITNVTFGPNVRAEHVDIKEGTTGTIVEYSTFNGTGISGANYADSFIDIKGNNVIIRNNTGNRNNNSNIVDAFQVHQQVAGWGLNAQILNNTLNLNTAAPYIVNASSGTSATASGNTRTPSGNMYKGNVN</sequence>
<feature type="chain" id="PRO_5046946080" evidence="2">
    <location>
        <begin position="36"/>
        <end position="332"/>
    </location>
</feature>
<evidence type="ECO:0000313" key="4">
    <source>
        <dbReference type="EMBL" id="MEK8127171.1"/>
    </source>
</evidence>
<comment type="caution">
    <text evidence="4">The sequence shown here is derived from an EMBL/GenBank/DDBJ whole genome shotgun (WGS) entry which is preliminary data.</text>
</comment>
<accession>A0ABU9DFY1</accession>
<dbReference type="Proteomes" id="UP001469365">
    <property type="component" value="Unassembled WGS sequence"/>
</dbReference>